<evidence type="ECO:0000256" key="9">
    <source>
        <dbReference type="PIRSR" id="PIRSR016305-1"/>
    </source>
</evidence>
<reference evidence="11 12" key="1">
    <citation type="journal article" date="2013" name="Fungal Biol.">
        <title>Analysis of microsatellite markers in the genome of the plant pathogen Ceratocystis fimbriata.</title>
        <authorList>
            <person name="Simpson M.C."/>
            <person name="Wilken P.M."/>
            <person name="Coetzee M.P."/>
            <person name="Wingfield M.J."/>
            <person name="Wingfield B.D."/>
        </authorList>
    </citation>
    <scope>NUCLEOTIDE SEQUENCE [LARGE SCALE GENOMIC DNA]</scope>
    <source>
        <strain evidence="11 12">CBS 114723</strain>
    </source>
</reference>
<gene>
    <name evidence="11" type="primary">PPM1</name>
    <name evidence="11" type="ORF">CFIMG_005072RA</name>
</gene>
<sequence length="374" mass="40861">MSAPSIPNLLSLRGRGTGASRRGRPGGSNIGGSQSTRGSRDAVVQGTDTDAAVSRLSAVEVGYLADPFAQYFVGTVGAGAPTRRLPIINRGTYTRTTALDRLVKSFLQSNSSSEKQIISLGAGTDTRSLRLFSQPSTSTGLVYHEIDFSIATAQKLVTVQSHPVLQRVFQSTAEISHETTEGQPVAVKSWSSAPALGGQYFCHGVDLRQLIGTAGRKAMDLTGLRTDIPTLLLSECCLCYLETHEAQAVIAYFTSRINDVGIALYEPIRPDDAFGRMMVWNLAARQISMPTLYEFKTPRDQELRLSQAGFNTVHAETIERLWGRWVTEEEKTRVDSLEGLDEVEEWNLLADHYVIAWGWKGAGFSQWEGSNLAA</sequence>
<name>A0A2C5X4F6_9PEZI</name>
<dbReference type="EC" id="2.1.1.233" evidence="3 8"/>
<dbReference type="Proteomes" id="UP000222788">
    <property type="component" value="Unassembled WGS sequence"/>
</dbReference>
<feature type="binding site" evidence="9">
    <location>
        <begin position="206"/>
        <end position="207"/>
    </location>
    <ligand>
        <name>S-adenosyl-L-methionine</name>
        <dbReference type="ChEBI" id="CHEBI:59789"/>
    </ligand>
</feature>
<dbReference type="OrthoDB" id="203237at2759"/>
<dbReference type="InterPro" id="IPR029063">
    <property type="entry name" value="SAM-dependent_MTases_sf"/>
</dbReference>
<dbReference type="SUPFAM" id="SSF53335">
    <property type="entry name" value="S-adenosyl-L-methionine-dependent methyltransferases"/>
    <property type="match status" value="1"/>
</dbReference>
<comment type="similarity">
    <text evidence="2 8">Belongs to the methyltransferase superfamily. LCMT family.</text>
</comment>
<dbReference type="InterPro" id="IPR016651">
    <property type="entry name" value="LCMT1"/>
</dbReference>
<feature type="binding site" evidence="9">
    <location>
        <position position="235"/>
    </location>
    <ligand>
        <name>S-adenosyl-L-methionine</name>
        <dbReference type="ChEBI" id="CHEBI:59789"/>
    </ligand>
</feature>
<dbReference type="GO" id="GO:0032259">
    <property type="term" value="P:methylation"/>
    <property type="evidence" value="ECO:0007669"/>
    <property type="project" value="UniProtKB-KW"/>
</dbReference>
<evidence type="ECO:0000313" key="12">
    <source>
        <dbReference type="Proteomes" id="UP000222788"/>
    </source>
</evidence>
<evidence type="ECO:0000256" key="1">
    <source>
        <dbReference type="ARBA" id="ARBA00000724"/>
    </source>
</evidence>
<proteinExistence type="inferred from homology"/>
<dbReference type="GO" id="GO:0018423">
    <property type="term" value="F:protein C-terminal leucine carboxyl O-methyltransferase activity"/>
    <property type="evidence" value="ECO:0007669"/>
    <property type="project" value="UniProtKB-EC"/>
</dbReference>
<evidence type="ECO:0000256" key="3">
    <source>
        <dbReference type="ARBA" id="ARBA00012834"/>
    </source>
</evidence>
<dbReference type="Pfam" id="PF04072">
    <property type="entry name" value="LCM"/>
    <property type="match status" value="1"/>
</dbReference>
<feature type="region of interest" description="Disordered" evidence="10">
    <location>
        <begin position="1"/>
        <end position="45"/>
    </location>
</feature>
<feature type="binding site" evidence="9">
    <location>
        <position position="95"/>
    </location>
    <ligand>
        <name>S-adenosyl-L-methionine</name>
        <dbReference type="ChEBI" id="CHEBI:59789"/>
    </ligand>
</feature>
<evidence type="ECO:0000256" key="2">
    <source>
        <dbReference type="ARBA" id="ARBA00010703"/>
    </source>
</evidence>
<dbReference type="STRING" id="1035309.A0A2C5X4F6"/>
<feature type="compositionally biased region" description="Low complexity" evidence="10">
    <location>
        <begin position="9"/>
        <end position="20"/>
    </location>
</feature>
<organism evidence="11 12">
    <name type="scientific">Ceratocystis fimbriata CBS 114723</name>
    <dbReference type="NCBI Taxonomy" id="1035309"/>
    <lineage>
        <taxon>Eukaryota</taxon>
        <taxon>Fungi</taxon>
        <taxon>Dikarya</taxon>
        <taxon>Ascomycota</taxon>
        <taxon>Pezizomycotina</taxon>
        <taxon>Sordariomycetes</taxon>
        <taxon>Hypocreomycetidae</taxon>
        <taxon>Microascales</taxon>
        <taxon>Ceratocystidaceae</taxon>
        <taxon>Ceratocystis</taxon>
    </lineage>
</organism>
<feature type="binding site" evidence="9">
    <location>
        <position position="121"/>
    </location>
    <ligand>
        <name>S-adenosyl-L-methionine</name>
        <dbReference type="ChEBI" id="CHEBI:59789"/>
    </ligand>
</feature>
<dbReference type="PANTHER" id="PTHR13600">
    <property type="entry name" value="LEUCINE CARBOXYL METHYLTRANSFERASE"/>
    <property type="match status" value="1"/>
</dbReference>
<evidence type="ECO:0000256" key="8">
    <source>
        <dbReference type="PIRNR" id="PIRNR016305"/>
    </source>
</evidence>
<comment type="caution">
    <text evidence="11">The sequence shown here is derived from an EMBL/GenBank/DDBJ whole genome shotgun (WGS) entry which is preliminary data.</text>
</comment>
<evidence type="ECO:0000256" key="10">
    <source>
        <dbReference type="SAM" id="MobiDB-lite"/>
    </source>
</evidence>
<comment type="catalytic activity">
    <reaction evidence="1 8">
        <text>[phosphatase 2A protein]-C-terminal L-leucine + S-adenosyl-L-methionine = [phosphatase 2A protein]-C-terminal L-leucine methyl ester + S-adenosyl-L-homocysteine</text>
        <dbReference type="Rhea" id="RHEA:48544"/>
        <dbReference type="Rhea" id="RHEA-COMP:12134"/>
        <dbReference type="Rhea" id="RHEA-COMP:12135"/>
        <dbReference type="ChEBI" id="CHEBI:57856"/>
        <dbReference type="ChEBI" id="CHEBI:59789"/>
        <dbReference type="ChEBI" id="CHEBI:90516"/>
        <dbReference type="ChEBI" id="CHEBI:90517"/>
        <dbReference type="EC" id="2.1.1.233"/>
    </reaction>
</comment>
<dbReference type="AlphaFoldDB" id="A0A2C5X4F6"/>
<accession>A0A2C5X4F6</accession>
<keyword evidence="5 8" id="KW-0489">Methyltransferase</keyword>
<dbReference type="InterPro" id="IPR007213">
    <property type="entry name" value="Ppm1/Ppm2/Tcmp"/>
</dbReference>
<keyword evidence="6 8" id="KW-0808">Transferase</keyword>
<evidence type="ECO:0000313" key="11">
    <source>
        <dbReference type="EMBL" id="PHH53006.1"/>
    </source>
</evidence>
<evidence type="ECO:0000256" key="4">
    <source>
        <dbReference type="ARBA" id="ARBA00017497"/>
    </source>
</evidence>
<evidence type="ECO:0000256" key="6">
    <source>
        <dbReference type="ARBA" id="ARBA00022679"/>
    </source>
</evidence>
<keyword evidence="12" id="KW-1185">Reference proteome</keyword>
<dbReference type="EMBL" id="APWK03000052">
    <property type="protein sequence ID" value="PHH53006.1"/>
    <property type="molecule type" value="Genomic_DNA"/>
</dbReference>
<evidence type="ECO:0000256" key="7">
    <source>
        <dbReference type="ARBA" id="ARBA00022691"/>
    </source>
</evidence>
<comment type="function">
    <text evidence="8">Methylates the carboxyl group of the C-terminal leucine residue of protein phosphatase 2A catalytic subunits to form alpha-leucine ester residues.</text>
</comment>
<protein>
    <recommendedName>
        <fullName evidence="4 8">Leucine carboxyl methyltransferase 1</fullName>
        <ecNumber evidence="3 8">2.1.1.233</ecNumber>
    </recommendedName>
</protein>
<keyword evidence="7 8" id="KW-0949">S-adenosyl-L-methionine</keyword>
<reference evidence="11 12" key="2">
    <citation type="journal article" date="2013" name="IMA Fungus">
        <title>IMA Genome-F 1: Ceratocystis fimbriata: Draft nuclear genome sequence for the plant pathogen, Ceratocystis fimbriata.</title>
        <authorList>
            <person name="Wilken P.M."/>
            <person name="Steenkamp E.T."/>
            <person name="Wingfield M.J."/>
            <person name="de Beer Z.W."/>
            <person name="Wingfield B.D."/>
        </authorList>
    </citation>
    <scope>NUCLEOTIDE SEQUENCE [LARGE SCALE GENOMIC DNA]</scope>
    <source>
        <strain evidence="11 12">CBS 114723</strain>
    </source>
</reference>
<dbReference type="PIRSF" id="PIRSF016305">
    <property type="entry name" value="LCM_mtfrase"/>
    <property type="match status" value="1"/>
</dbReference>
<dbReference type="PANTHER" id="PTHR13600:SF21">
    <property type="entry name" value="LEUCINE CARBOXYL METHYLTRANSFERASE 1"/>
    <property type="match status" value="1"/>
</dbReference>
<dbReference type="Gene3D" id="3.40.50.150">
    <property type="entry name" value="Vaccinia Virus protein VP39"/>
    <property type="match status" value="1"/>
</dbReference>
<evidence type="ECO:0000256" key="5">
    <source>
        <dbReference type="ARBA" id="ARBA00022603"/>
    </source>
</evidence>